<sequence>MVFLTCVLLVYTTLGNLSLLQNKIIERPNMPYNNSESNYIMDNFDSNYKAQPFNNTYKSESLSNFKESLTRP</sequence>
<dbReference type="KEGG" id="vnx:VNE69_07306"/>
<gene>
    <name evidence="2" type="ORF">VNE69_07306</name>
</gene>
<feature type="chain" id="PRO_5043590092" evidence="1">
    <location>
        <begin position="16"/>
        <end position="72"/>
    </location>
</feature>
<dbReference type="RefSeq" id="XP_065330386.1">
    <property type="nucleotide sequence ID" value="XM_065474314.1"/>
</dbReference>
<feature type="signal peptide" evidence="1">
    <location>
        <begin position="1"/>
        <end position="15"/>
    </location>
</feature>
<reference evidence="2" key="1">
    <citation type="journal article" date="2024" name="BMC Genomics">
        <title>Functional annotation of a divergent genome using sequence and structure-based similarity.</title>
        <authorList>
            <person name="Svedberg D."/>
            <person name="Winiger R.R."/>
            <person name="Berg A."/>
            <person name="Sharma H."/>
            <person name="Tellgren-Roth C."/>
            <person name="Debrunner-Vossbrinck B.A."/>
            <person name="Vossbrinck C.R."/>
            <person name="Barandun J."/>
        </authorList>
    </citation>
    <scope>NUCLEOTIDE SEQUENCE</scope>
    <source>
        <strain evidence="2">Illinois isolate</strain>
    </source>
</reference>
<evidence type="ECO:0000313" key="3">
    <source>
        <dbReference type="Proteomes" id="UP001334084"/>
    </source>
</evidence>
<keyword evidence="1" id="KW-0732">Signal</keyword>
<protein>
    <submittedName>
        <fullName evidence="2">SP-containing protein</fullName>
    </submittedName>
</protein>
<proteinExistence type="predicted"/>
<keyword evidence="3" id="KW-1185">Reference proteome</keyword>
<evidence type="ECO:0000313" key="2">
    <source>
        <dbReference type="EMBL" id="WUR04241.1"/>
    </source>
</evidence>
<dbReference type="EMBL" id="CP142732">
    <property type="protein sequence ID" value="WUR04241.1"/>
    <property type="molecule type" value="Genomic_DNA"/>
</dbReference>
<evidence type="ECO:0000256" key="1">
    <source>
        <dbReference type="SAM" id="SignalP"/>
    </source>
</evidence>
<accession>A0AAX4JE36</accession>
<organism evidence="2 3">
    <name type="scientific">Vairimorpha necatrix</name>
    <dbReference type="NCBI Taxonomy" id="6039"/>
    <lineage>
        <taxon>Eukaryota</taxon>
        <taxon>Fungi</taxon>
        <taxon>Fungi incertae sedis</taxon>
        <taxon>Microsporidia</taxon>
        <taxon>Nosematidae</taxon>
        <taxon>Vairimorpha</taxon>
    </lineage>
</organism>
<name>A0AAX4JE36_9MICR</name>
<dbReference type="Proteomes" id="UP001334084">
    <property type="component" value="Chromosome 7"/>
</dbReference>
<dbReference type="GeneID" id="90542062"/>
<dbReference type="AlphaFoldDB" id="A0AAX4JE36"/>